<dbReference type="PANTHER" id="PTHR30126:SF40">
    <property type="entry name" value="HTH-TYPE TRANSCRIPTIONAL REGULATOR GLTR"/>
    <property type="match status" value="1"/>
</dbReference>
<dbReference type="GO" id="GO:0003700">
    <property type="term" value="F:DNA-binding transcription factor activity"/>
    <property type="evidence" value="ECO:0007669"/>
    <property type="project" value="InterPro"/>
</dbReference>
<gene>
    <name evidence="6" type="ORF">GN277_28645</name>
</gene>
<dbReference type="SUPFAM" id="SSF53850">
    <property type="entry name" value="Periplasmic binding protein-like II"/>
    <property type="match status" value="1"/>
</dbReference>
<dbReference type="SUPFAM" id="SSF46785">
    <property type="entry name" value="Winged helix' DNA-binding domain"/>
    <property type="match status" value="1"/>
</dbReference>
<dbReference type="RefSeq" id="WP_159757776.1">
    <property type="nucleotide sequence ID" value="NZ_WUQX01000003.1"/>
</dbReference>
<dbReference type="AlphaFoldDB" id="A0A7X3MME0"/>
<dbReference type="Pfam" id="PF00126">
    <property type="entry name" value="HTH_1"/>
    <property type="match status" value="1"/>
</dbReference>
<dbReference type="FunFam" id="1.10.10.10:FF:000001">
    <property type="entry name" value="LysR family transcriptional regulator"/>
    <property type="match status" value="1"/>
</dbReference>
<keyword evidence="4" id="KW-0804">Transcription</keyword>
<proteinExistence type="inferred from homology"/>
<dbReference type="Pfam" id="PF03466">
    <property type="entry name" value="LysR_substrate"/>
    <property type="match status" value="1"/>
</dbReference>
<comment type="caution">
    <text evidence="6">The sequence shown here is derived from an EMBL/GenBank/DDBJ whole genome shotgun (WGS) entry which is preliminary data.</text>
</comment>
<accession>A0A7X3MME0</accession>
<reference evidence="6 7" key="1">
    <citation type="submission" date="2019-12" db="EMBL/GenBank/DDBJ databases">
        <title>Sporaefaciens musculi gen. nov., sp. nov., a novel bacterium isolated from the caecum of an obese mouse.</title>
        <authorList>
            <person name="Rasmussen T.S."/>
            <person name="Streidl T."/>
            <person name="Hitch T.C.A."/>
            <person name="Wortmann E."/>
            <person name="Deptula P."/>
            <person name="Hansen M."/>
            <person name="Nielsen D.S."/>
            <person name="Clavel T."/>
            <person name="Vogensen F.K."/>
        </authorList>
    </citation>
    <scope>NUCLEOTIDE SEQUENCE [LARGE SCALE GENOMIC DNA]</scope>
    <source>
        <strain evidence="6 7">WCA-9-b2</strain>
        <plasmid evidence="6">unnamed</plasmid>
    </source>
</reference>
<evidence type="ECO:0000256" key="4">
    <source>
        <dbReference type="ARBA" id="ARBA00023163"/>
    </source>
</evidence>
<geneLocation type="plasmid" evidence="6">
    <name>unnamed</name>
</geneLocation>
<evidence type="ECO:0000256" key="1">
    <source>
        <dbReference type="ARBA" id="ARBA00009437"/>
    </source>
</evidence>
<evidence type="ECO:0000256" key="3">
    <source>
        <dbReference type="ARBA" id="ARBA00023125"/>
    </source>
</evidence>
<dbReference type="Proteomes" id="UP000460412">
    <property type="component" value="Unassembled WGS sequence"/>
</dbReference>
<comment type="similarity">
    <text evidence="1">Belongs to the LysR transcriptional regulatory family.</text>
</comment>
<dbReference type="EMBL" id="WUQX01000003">
    <property type="protein sequence ID" value="MXP79126.1"/>
    <property type="molecule type" value="Genomic_DNA"/>
</dbReference>
<evidence type="ECO:0000313" key="7">
    <source>
        <dbReference type="Proteomes" id="UP000460412"/>
    </source>
</evidence>
<dbReference type="InterPro" id="IPR005119">
    <property type="entry name" value="LysR_subst-bd"/>
</dbReference>
<dbReference type="PANTHER" id="PTHR30126">
    <property type="entry name" value="HTH-TYPE TRANSCRIPTIONAL REGULATOR"/>
    <property type="match status" value="1"/>
</dbReference>
<feature type="domain" description="HTH lysR-type" evidence="5">
    <location>
        <begin position="5"/>
        <end position="62"/>
    </location>
</feature>
<dbReference type="InterPro" id="IPR000847">
    <property type="entry name" value="LysR_HTH_N"/>
</dbReference>
<keyword evidence="2" id="KW-0805">Transcription regulation</keyword>
<keyword evidence="3" id="KW-0238">DNA-binding</keyword>
<dbReference type="CDD" id="cd05466">
    <property type="entry name" value="PBP2_LTTR_substrate"/>
    <property type="match status" value="1"/>
</dbReference>
<dbReference type="InterPro" id="IPR036390">
    <property type="entry name" value="WH_DNA-bd_sf"/>
</dbReference>
<sequence>MNTFDNLTKYKIFLSVAEKKSISKAAASLYISQPAVSITIKKLEENLNTTLFIRKSKGVELTEKGRLLYDSAKKALQMLSDTEKSLKSPFYAGHLRIATSNVLCKHFLRSYLKEYLSLYSDTDLAITCTSSAEAFVMIEKCSIDLALVVKPPNPERFMYHSLGMIEYIFVCTPAYREKWDCQNDEICEYHAP</sequence>
<evidence type="ECO:0000313" key="6">
    <source>
        <dbReference type="EMBL" id="MXP79126.1"/>
    </source>
</evidence>
<dbReference type="PROSITE" id="PS50931">
    <property type="entry name" value="HTH_LYSR"/>
    <property type="match status" value="1"/>
</dbReference>
<dbReference type="PRINTS" id="PR00039">
    <property type="entry name" value="HTHLYSR"/>
</dbReference>
<dbReference type="GO" id="GO:0000976">
    <property type="term" value="F:transcription cis-regulatory region binding"/>
    <property type="evidence" value="ECO:0007669"/>
    <property type="project" value="TreeGrafter"/>
</dbReference>
<dbReference type="InterPro" id="IPR036388">
    <property type="entry name" value="WH-like_DNA-bd_sf"/>
</dbReference>
<dbReference type="Gene3D" id="3.40.190.290">
    <property type="match status" value="1"/>
</dbReference>
<keyword evidence="6" id="KW-0614">Plasmid</keyword>
<evidence type="ECO:0000256" key="2">
    <source>
        <dbReference type="ARBA" id="ARBA00023015"/>
    </source>
</evidence>
<organism evidence="6 7">
    <name type="scientific">Sporofaciens musculi</name>
    <dbReference type="NCBI Taxonomy" id="2681861"/>
    <lineage>
        <taxon>Bacteria</taxon>
        <taxon>Bacillati</taxon>
        <taxon>Bacillota</taxon>
        <taxon>Clostridia</taxon>
        <taxon>Lachnospirales</taxon>
        <taxon>Lachnospiraceae</taxon>
        <taxon>Sporofaciens</taxon>
    </lineage>
</organism>
<protein>
    <submittedName>
        <fullName evidence="6">LysR family transcriptional regulator</fullName>
    </submittedName>
</protein>
<keyword evidence="7" id="KW-1185">Reference proteome</keyword>
<dbReference type="Gene3D" id="1.10.10.10">
    <property type="entry name" value="Winged helix-like DNA-binding domain superfamily/Winged helix DNA-binding domain"/>
    <property type="match status" value="1"/>
</dbReference>
<name>A0A7X3MME0_9FIRM</name>
<evidence type="ECO:0000259" key="5">
    <source>
        <dbReference type="PROSITE" id="PS50931"/>
    </source>
</evidence>